<feature type="domain" description="VOC" evidence="1">
    <location>
        <begin position="6"/>
        <end position="120"/>
    </location>
</feature>
<evidence type="ECO:0000313" key="2">
    <source>
        <dbReference type="EMBL" id="MDF8266512.1"/>
    </source>
</evidence>
<dbReference type="Gene3D" id="3.10.180.10">
    <property type="entry name" value="2,3-Dihydroxybiphenyl 1,2-Dioxygenase, domain 1"/>
    <property type="match status" value="1"/>
</dbReference>
<keyword evidence="3" id="KW-1185">Reference proteome</keyword>
<dbReference type="InterPro" id="IPR037523">
    <property type="entry name" value="VOC_core"/>
</dbReference>
<reference evidence="2 3" key="1">
    <citation type="submission" date="2023-03" db="EMBL/GenBank/DDBJ databases">
        <title>YIM 133296 draft genome.</title>
        <authorList>
            <person name="Xiong L."/>
        </authorList>
    </citation>
    <scope>NUCLEOTIDE SEQUENCE [LARGE SCALE GENOMIC DNA]</scope>
    <source>
        <strain evidence="2 3">YIM 133296</strain>
    </source>
</reference>
<name>A0ABT6CC70_9MICO</name>
<proteinExistence type="predicted"/>
<evidence type="ECO:0000313" key="3">
    <source>
        <dbReference type="Proteomes" id="UP001528912"/>
    </source>
</evidence>
<dbReference type="EMBL" id="JAROAV010000057">
    <property type="protein sequence ID" value="MDF8266512.1"/>
    <property type="molecule type" value="Genomic_DNA"/>
</dbReference>
<comment type="caution">
    <text evidence="2">The sequence shown here is derived from an EMBL/GenBank/DDBJ whole genome shotgun (WGS) entry which is preliminary data.</text>
</comment>
<dbReference type="SUPFAM" id="SSF54593">
    <property type="entry name" value="Glyoxalase/Bleomycin resistance protein/Dihydroxybiphenyl dioxygenase"/>
    <property type="match status" value="1"/>
</dbReference>
<dbReference type="Proteomes" id="UP001528912">
    <property type="component" value="Unassembled WGS sequence"/>
</dbReference>
<dbReference type="InterPro" id="IPR029068">
    <property type="entry name" value="Glyas_Bleomycin-R_OHBP_Dase"/>
</dbReference>
<sequence>MTSVRGLHHVQVACPAGSEERLRAFYSGVLGLTEIEKPPALRARGGCWFRAGVAQIHCGVEEDFRPACKAHPCLLVEDVDALAGVVADAGGAVRWDQNIEGVRRFHTDDPVGNRIEIQQA</sequence>
<organism evidence="2 3">
    <name type="scientific">Luteipulveratus flavus</name>
    <dbReference type="NCBI Taxonomy" id="3031728"/>
    <lineage>
        <taxon>Bacteria</taxon>
        <taxon>Bacillati</taxon>
        <taxon>Actinomycetota</taxon>
        <taxon>Actinomycetes</taxon>
        <taxon>Micrococcales</taxon>
        <taxon>Dermacoccaceae</taxon>
        <taxon>Luteipulveratus</taxon>
    </lineage>
</organism>
<protein>
    <submittedName>
        <fullName evidence="2">Glyoxalase</fullName>
    </submittedName>
</protein>
<accession>A0ABT6CC70</accession>
<gene>
    <name evidence="2" type="ORF">P4R38_19860</name>
</gene>
<dbReference type="PANTHER" id="PTHR39175:SF1">
    <property type="entry name" value="FAMILY PROTEIN, PUTATIVE (AFU_ORTHOLOGUE AFUA_3G15060)-RELATED"/>
    <property type="match status" value="1"/>
</dbReference>
<dbReference type="PANTHER" id="PTHR39175">
    <property type="entry name" value="FAMILY PROTEIN, PUTATIVE (AFU_ORTHOLOGUE AFUA_3G15060)-RELATED"/>
    <property type="match status" value="1"/>
</dbReference>
<dbReference type="PROSITE" id="PS51819">
    <property type="entry name" value="VOC"/>
    <property type="match status" value="1"/>
</dbReference>
<evidence type="ECO:0000259" key="1">
    <source>
        <dbReference type="PROSITE" id="PS51819"/>
    </source>
</evidence>